<dbReference type="PANTHER" id="PTHR46363">
    <property type="entry name" value="DEOXYRIBONUCLEASE TATDN2-RELATED"/>
    <property type="match status" value="1"/>
</dbReference>
<evidence type="ECO:0000256" key="1">
    <source>
        <dbReference type="ARBA" id="ARBA00009275"/>
    </source>
</evidence>
<comment type="similarity">
    <text evidence="1">Belongs to the metallo-dependent hydrolases superfamily. TatD-type hydrolase family.</text>
</comment>
<dbReference type="Gene3D" id="3.20.20.140">
    <property type="entry name" value="Metal-dependent hydrolases"/>
    <property type="match status" value="1"/>
</dbReference>
<name>A0A9D4INR4_DREPO</name>
<dbReference type="Pfam" id="PF01026">
    <property type="entry name" value="TatD_DNase"/>
    <property type="match status" value="1"/>
</dbReference>
<gene>
    <name evidence="2" type="ORF">DPMN_179703</name>
</gene>
<keyword evidence="3" id="KW-1185">Reference proteome</keyword>
<dbReference type="EMBL" id="JAIWYP010000009">
    <property type="protein sequence ID" value="KAH3778248.1"/>
    <property type="molecule type" value="Genomic_DNA"/>
</dbReference>
<comment type="caution">
    <text evidence="2">The sequence shown here is derived from an EMBL/GenBank/DDBJ whole genome shotgun (WGS) entry which is preliminary data.</text>
</comment>
<protein>
    <submittedName>
        <fullName evidence="2">Uncharacterized protein</fullName>
    </submittedName>
</protein>
<organism evidence="2 3">
    <name type="scientific">Dreissena polymorpha</name>
    <name type="common">Zebra mussel</name>
    <name type="synonym">Mytilus polymorpha</name>
    <dbReference type="NCBI Taxonomy" id="45954"/>
    <lineage>
        <taxon>Eukaryota</taxon>
        <taxon>Metazoa</taxon>
        <taxon>Spiralia</taxon>
        <taxon>Lophotrochozoa</taxon>
        <taxon>Mollusca</taxon>
        <taxon>Bivalvia</taxon>
        <taxon>Autobranchia</taxon>
        <taxon>Heteroconchia</taxon>
        <taxon>Euheterodonta</taxon>
        <taxon>Imparidentia</taxon>
        <taxon>Neoheterodontei</taxon>
        <taxon>Myida</taxon>
        <taxon>Dreissenoidea</taxon>
        <taxon>Dreissenidae</taxon>
        <taxon>Dreissena</taxon>
    </lineage>
</organism>
<evidence type="ECO:0000313" key="3">
    <source>
        <dbReference type="Proteomes" id="UP000828390"/>
    </source>
</evidence>
<dbReference type="Proteomes" id="UP000828390">
    <property type="component" value="Unassembled WGS sequence"/>
</dbReference>
<proteinExistence type="inferred from homology"/>
<reference evidence="2" key="2">
    <citation type="submission" date="2020-11" db="EMBL/GenBank/DDBJ databases">
        <authorList>
            <person name="McCartney M.A."/>
            <person name="Auch B."/>
            <person name="Kono T."/>
            <person name="Mallez S."/>
            <person name="Becker A."/>
            <person name="Gohl D.M."/>
            <person name="Silverstein K.A.T."/>
            <person name="Koren S."/>
            <person name="Bechman K.B."/>
            <person name="Herman A."/>
            <person name="Abrahante J.E."/>
            <person name="Garbe J."/>
        </authorList>
    </citation>
    <scope>NUCLEOTIDE SEQUENCE</scope>
    <source>
        <strain evidence="2">Duluth1</strain>
        <tissue evidence="2">Whole animal</tissue>
    </source>
</reference>
<dbReference type="GO" id="GO:0016788">
    <property type="term" value="F:hydrolase activity, acting on ester bonds"/>
    <property type="evidence" value="ECO:0007669"/>
    <property type="project" value="InterPro"/>
</dbReference>
<dbReference type="PANTHER" id="PTHR46363:SF1">
    <property type="entry name" value="DEOXYRIBONUCLEASE TATDN2-RELATED"/>
    <property type="match status" value="1"/>
</dbReference>
<dbReference type="InterPro" id="IPR001130">
    <property type="entry name" value="TatD-like"/>
</dbReference>
<dbReference type="AlphaFoldDB" id="A0A9D4INR4"/>
<dbReference type="InterPro" id="IPR032466">
    <property type="entry name" value="Metal_Hydrolase"/>
</dbReference>
<evidence type="ECO:0000313" key="2">
    <source>
        <dbReference type="EMBL" id="KAH3778248.1"/>
    </source>
</evidence>
<sequence>MNDWIGHMKHLVGKERVVGFGEIGLDLTEPEKDWHHQFQLVDRLLPSLKLRHVLVVHCRGMPGDSSTATIMLLLHRMKSVSCIQRMHLHCFTGDSYVVEKWLEVFPETYFGFTNMVERFDRHPQEAVTRIHESRLLLETETPYFPLPGNKWSSPNHIHRAARLLAEIRNVSVEAVLAATTENAIRLYGLRV</sequence>
<accession>A0A9D4INR4</accession>
<reference evidence="2" key="1">
    <citation type="journal article" date="2019" name="bioRxiv">
        <title>The Genome of the Zebra Mussel, Dreissena polymorpha: A Resource for Invasive Species Research.</title>
        <authorList>
            <person name="McCartney M.A."/>
            <person name="Auch B."/>
            <person name="Kono T."/>
            <person name="Mallez S."/>
            <person name="Zhang Y."/>
            <person name="Obille A."/>
            <person name="Becker A."/>
            <person name="Abrahante J.E."/>
            <person name="Garbe J."/>
            <person name="Badalamenti J.P."/>
            <person name="Herman A."/>
            <person name="Mangelson H."/>
            <person name="Liachko I."/>
            <person name="Sullivan S."/>
            <person name="Sone E.D."/>
            <person name="Koren S."/>
            <person name="Silverstein K.A.T."/>
            <person name="Beckman K.B."/>
            <person name="Gohl D.M."/>
        </authorList>
    </citation>
    <scope>NUCLEOTIDE SEQUENCE</scope>
    <source>
        <strain evidence="2">Duluth1</strain>
        <tissue evidence="2">Whole animal</tissue>
    </source>
</reference>
<dbReference type="SUPFAM" id="SSF51556">
    <property type="entry name" value="Metallo-dependent hydrolases"/>
    <property type="match status" value="1"/>
</dbReference>